<keyword evidence="5" id="KW-0067">ATP-binding</keyword>
<dbReference type="Proteomes" id="UP000245168">
    <property type="component" value="Unassembled WGS sequence"/>
</dbReference>
<dbReference type="EMBL" id="QEXV01000001">
    <property type="protein sequence ID" value="PWE18267.1"/>
    <property type="molecule type" value="Genomic_DNA"/>
</dbReference>
<proteinExistence type="predicted"/>
<dbReference type="PANTHER" id="PTHR10534:SF15">
    <property type="entry name" value="PYRIDOXINE_PYRIDOXAL_PYRIDOXAMINE KINASE"/>
    <property type="match status" value="1"/>
</dbReference>
<name>A0A2U2BW97_9PROT</name>
<dbReference type="GO" id="GO:0009443">
    <property type="term" value="P:pyridoxal 5'-phosphate salvage"/>
    <property type="evidence" value="ECO:0007669"/>
    <property type="project" value="InterPro"/>
</dbReference>
<organism evidence="7 8">
    <name type="scientific">Marinicauda salina</name>
    <dbReference type="NCBI Taxonomy" id="2135793"/>
    <lineage>
        <taxon>Bacteria</taxon>
        <taxon>Pseudomonadati</taxon>
        <taxon>Pseudomonadota</taxon>
        <taxon>Alphaproteobacteria</taxon>
        <taxon>Maricaulales</taxon>
        <taxon>Maricaulaceae</taxon>
        <taxon>Marinicauda</taxon>
    </lineage>
</organism>
<dbReference type="InterPro" id="IPR004625">
    <property type="entry name" value="PyrdxlKinase"/>
</dbReference>
<reference evidence="8" key="1">
    <citation type="submission" date="2018-05" db="EMBL/GenBank/DDBJ databases">
        <authorList>
            <person name="Liu B.-T."/>
        </authorList>
    </citation>
    <scope>NUCLEOTIDE SEQUENCE [LARGE SCALE GENOMIC DNA]</scope>
    <source>
        <strain evidence="8">WD6-1</strain>
    </source>
</reference>
<dbReference type="Gene3D" id="3.40.1190.20">
    <property type="match status" value="1"/>
</dbReference>
<dbReference type="InterPro" id="IPR007362">
    <property type="entry name" value="DUF429"/>
</dbReference>
<dbReference type="SUPFAM" id="SSF53613">
    <property type="entry name" value="Ribokinase-like"/>
    <property type="match status" value="1"/>
</dbReference>
<keyword evidence="8" id="KW-1185">Reference proteome</keyword>
<comment type="caution">
    <text evidence="7">The sequence shown here is derived from an EMBL/GenBank/DDBJ whole genome shotgun (WGS) entry which is preliminary data.</text>
</comment>
<keyword evidence="2" id="KW-0808">Transferase</keyword>
<evidence type="ECO:0000256" key="3">
    <source>
        <dbReference type="ARBA" id="ARBA00022741"/>
    </source>
</evidence>
<evidence type="ECO:0000256" key="1">
    <source>
        <dbReference type="ARBA" id="ARBA00012104"/>
    </source>
</evidence>
<dbReference type="Pfam" id="PF08543">
    <property type="entry name" value="Phos_pyr_kin"/>
    <property type="match status" value="1"/>
</dbReference>
<accession>A0A2U2BW97</accession>
<evidence type="ECO:0000256" key="2">
    <source>
        <dbReference type="ARBA" id="ARBA00022679"/>
    </source>
</evidence>
<protein>
    <recommendedName>
        <fullName evidence="1">pyridoxal kinase</fullName>
        <ecNumber evidence="1">2.7.1.35</ecNumber>
    </recommendedName>
</protein>
<feature type="domain" description="Pyridoxamine kinase/Phosphomethylpyrimidine kinase" evidence="6">
    <location>
        <begin position="111"/>
        <end position="263"/>
    </location>
</feature>
<dbReference type="GO" id="GO:0005829">
    <property type="term" value="C:cytosol"/>
    <property type="evidence" value="ECO:0007669"/>
    <property type="project" value="TreeGrafter"/>
</dbReference>
<evidence type="ECO:0000313" key="7">
    <source>
        <dbReference type="EMBL" id="PWE18267.1"/>
    </source>
</evidence>
<dbReference type="Pfam" id="PF04250">
    <property type="entry name" value="DUF429"/>
    <property type="match status" value="1"/>
</dbReference>
<keyword evidence="3" id="KW-0547">Nucleotide-binding</keyword>
<dbReference type="EC" id="2.7.1.35" evidence="1"/>
<dbReference type="PANTHER" id="PTHR10534">
    <property type="entry name" value="PYRIDOXAL KINASE"/>
    <property type="match status" value="1"/>
</dbReference>
<dbReference type="InterPro" id="IPR029056">
    <property type="entry name" value="Ribokinase-like"/>
</dbReference>
<evidence type="ECO:0000313" key="8">
    <source>
        <dbReference type="Proteomes" id="UP000245168"/>
    </source>
</evidence>
<dbReference type="InterPro" id="IPR013749">
    <property type="entry name" value="PM/HMP-P_kinase-1"/>
</dbReference>
<evidence type="ECO:0000256" key="4">
    <source>
        <dbReference type="ARBA" id="ARBA00022777"/>
    </source>
</evidence>
<evidence type="ECO:0000256" key="5">
    <source>
        <dbReference type="ARBA" id="ARBA00022840"/>
    </source>
</evidence>
<sequence length="527" mass="54456">MEMTTRPAVPQTVTLLTSQVAGSRVGGGVSAHVLTMGGLTPEFVPTVVIGRHPGLGVPGGGPTPDAVFAGALDSLGANGNRARAAAILAGYFATPVQVAAAAAFIDAARAENPDVLVVVDPICGDGPADADAAHLYVDPAIAAAIRDALVPRANLITPNLFELSWLSGTPLASSEDAIDAARSLGRPALVTSAPAGEGRIGVLAVTADEAWLAETTRFETVPRGTGDLLAALALFERLGGATLSETAQRAAARSAAVIRRTAELDASDLVLDAGLFALDVDPIAARRPGAKGPAWVIGLDGCPGGWLGVLIDLNGIEPPRARLFPDFASALEAEERPHVVAVDMPIGFEDAPSGSGGRACEREARAILGPRRSSVFASPLRPALEAESYDAALAANRAAGGPGLSRQTWNIMARMREIDRAMTPMREGCVHEVHPEVTFATLAGAPMIHAKKTAEGRAERLAVLIDHGLPRDLLDPHPFKRREAAPDDLLDAAACAVSARRIAEGGALCLPADPPRDARGLRMAIFA</sequence>
<dbReference type="GO" id="GO:0008478">
    <property type="term" value="F:pyridoxal kinase activity"/>
    <property type="evidence" value="ECO:0007669"/>
    <property type="project" value="UniProtKB-EC"/>
</dbReference>
<keyword evidence="4" id="KW-0418">Kinase</keyword>
<evidence type="ECO:0000259" key="6">
    <source>
        <dbReference type="Pfam" id="PF08543"/>
    </source>
</evidence>
<dbReference type="GO" id="GO:0005524">
    <property type="term" value="F:ATP binding"/>
    <property type="evidence" value="ECO:0007669"/>
    <property type="project" value="UniProtKB-KW"/>
</dbReference>
<gene>
    <name evidence="7" type="ORF">DDZ18_01270</name>
</gene>
<dbReference type="AlphaFoldDB" id="A0A2U2BW97"/>
<dbReference type="GO" id="GO:0008902">
    <property type="term" value="F:hydroxymethylpyrimidine kinase activity"/>
    <property type="evidence" value="ECO:0007669"/>
    <property type="project" value="TreeGrafter"/>
</dbReference>